<sequence length="127" mass="14132">MEARPAGARRHALQLVKAIRCNGTARRQPEPVHHKDRELSFTYSPVVPKQGRCCPNFFPSFLWEFHSANTSVVKMASATGGNGDRRSSFGKGKIIVGPQDKPKKMSTLEKAMLRYLQKRHEDAVAAG</sequence>
<dbReference type="EMBL" id="CM016557">
    <property type="protein sequence ID" value="TKW09403.1"/>
    <property type="molecule type" value="Genomic_DNA"/>
</dbReference>
<organism evidence="2 3">
    <name type="scientific">Setaria viridis</name>
    <name type="common">Green bristlegrass</name>
    <name type="synonym">Setaria italica subsp. viridis</name>
    <dbReference type="NCBI Taxonomy" id="4556"/>
    <lineage>
        <taxon>Eukaryota</taxon>
        <taxon>Viridiplantae</taxon>
        <taxon>Streptophyta</taxon>
        <taxon>Embryophyta</taxon>
        <taxon>Tracheophyta</taxon>
        <taxon>Spermatophyta</taxon>
        <taxon>Magnoliopsida</taxon>
        <taxon>Liliopsida</taxon>
        <taxon>Poales</taxon>
        <taxon>Poaceae</taxon>
        <taxon>PACMAD clade</taxon>
        <taxon>Panicoideae</taxon>
        <taxon>Panicodae</taxon>
        <taxon>Paniceae</taxon>
        <taxon>Cenchrinae</taxon>
        <taxon>Setaria</taxon>
    </lineage>
</organism>
<evidence type="ECO:0000256" key="1">
    <source>
        <dbReference type="SAM" id="MobiDB-lite"/>
    </source>
</evidence>
<dbReference type="AlphaFoldDB" id="A0A4U6U6Q3"/>
<feature type="region of interest" description="Disordered" evidence="1">
    <location>
        <begin position="78"/>
        <end position="100"/>
    </location>
</feature>
<dbReference type="Gramene" id="TKW09403">
    <property type="protein sequence ID" value="TKW09403"/>
    <property type="gene ID" value="SEVIR_6G092400v2"/>
</dbReference>
<dbReference type="Proteomes" id="UP000298652">
    <property type="component" value="Chromosome 6"/>
</dbReference>
<keyword evidence="3" id="KW-1185">Reference proteome</keyword>
<accession>A0A4U6U6Q3</accession>
<protein>
    <submittedName>
        <fullName evidence="2">Uncharacterized protein</fullName>
    </submittedName>
</protein>
<proteinExistence type="predicted"/>
<name>A0A4U6U6Q3_SETVI</name>
<reference evidence="2" key="1">
    <citation type="submission" date="2019-03" db="EMBL/GenBank/DDBJ databases">
        <title>WGS assembly of Setaria viridis.</title>
        <authorList>
            <person name="Huang P."/>
            <person name="Jenkins J."/>
            <person name="Grimwood J."/>
            <person name="Barry K."/>
            <person name="Healey A."/>
            <person name="Mamidi S."/>
            <person name="Sreedasyam A."/>
            <person name="Shu S."/>
            <person name="Feldman M."/>
            <person name="Wu J."/>
            <person name="Yu Y."/>
            <person name="Chen C."/>
            <person name="Johnson J."/>
            <person name="Rokhsar D."/>
            <person name="Baxter I."/>
            <person name="Schmutz J."/>
            <person name="Brutnell T."/>
            <person name="Kellogg E."/>
        </authorList>
    </citation>
    <scope>NUCLEOTIDE SEQUENCE [LARGE SCALE GENOMIC DNA]</scope>
</reference>
<gene>
    <name evidence="2" type="ORF">SEVIR_6G092400v2</name>
</gene>
<evidence type="ECO:0000313" key="3">
    <source>
        <dbReference type="Proteomes" id="UP000298652"/>
    </source>
</evidence>
<evidence type="ECO:0000313" key="2">
    <source>
        <dbReference type="EMBL" id="TKW09403.1"/>
    </source>
</evidence>